<reference evidence="1" key="1">
    <citation type="submission" date="2013-12" db="EMBL/GenBank/DDBJ databases">
        <title>The Genome Sequence of Aphanomyces astaci APO3.</title>
        <authorList>
            <consortium name="The Broad Institute Genomics Platform"/>
            <person name="Russ C."/>
            <person name="Tyler B."/>
            <person name="van West P."/>
            <person name="Dieguez-Uribeondo J."/>
            <person name="Young S.K."/>
            <person name="Zeng Q."/>
            <person name="Gargeya S."/>
            <person name="Fitzgerald M."/>
            <person name="Abouelleil A."/>
            <person name="Alvarado L."/>
            <person name="Chapman S.B."/>
            <person name="Gainer-Dewar J."/>
            <person name="Goldberg J."/>
            <person name="Griggs A."/>
            <person name="Gujja S."/>
            <person name="Hansen M."/>
            <person name="Howarth C."/>
            <person name="Imamovic A."/>
            <person name="Ireland A."/>
            <person name="Larimer J."/>
            <person name="McCowan C."/>
            <person name="Murphy C."/>
            <person name="Pearson M."/>
            <person name="Poon T.W."/>
            <person name="Priest M."/>
            <person name="Roberts A."/>
            <person name="Saif S."/>
            <person name="Shea T."/>
            <person name="Sykes S."/>
            <person name="Wortman J."/>
            <person name="Nusbaum C."/>
            <person name="Birren B."/>
        </authorList>
    </citation>
    <scope>NUCLEOTIDE SEQUENCE [LARGE SCALE GENOMIC DNA]</scope>
    <source>
        <strain evidence="1">APO3</strain>
    </source>
</reference>
<name>W4FTK2_APHAT</name>
<dbReference type="GeneID" id="20816353"/>
<sequence>MQCPYHDCDAVETIQHALMACPRIRPLWDVISEPWLQFGLRFEWTYILDVTKVNPAPEWIHVAPMLVVLWTMLTAGVMRRLWIYRNKVKYEGTAGPYVPVMLELVLLQWSMQVRRHLQLPTTLDDERTQIQTVLGHFGQHPSYHGNNNGTGGVIKRSKLGRHPAAVSGKTAAKWSDDSVTCMFRLRFVKLAHKFENVKNNQMRRDAYELLAAELSVEVDQVLSAEQVQNKLHELKKKWLNPKVKATGNGSAVRTKPQYFDIMFEYWGTKLGYSHSSLLSSDPDVDVDSEVSTLSLDVGSDSDSVMGRQNLTRINRPTLQPCFKAIKQLAMGLKALGRRLENNLPTVA</sequence>
<gene>
    <name evidence="1" type="ORF">H257_14357</name>
</gene>
<dbReference type="RefSeq" id="XP_009840431.1">
    <property type="nucleotide sequence ID" value="XM_009842129.1"/>
</dbReference>
<organism evidence="1">
    <name type="scientific">Aphanomyces astaci</name>
    <name type="common">Crayfish plague agent</name>
    <dbReference type="NCBI Taxonomy" id="112090"/>
    <lineage>
        <taxon>Eukaryota</taxon>
        <taxon>Sar</taxon>
        <taxon>Stramenopiles</taxon>
        <taxon>Oomycota</taxon>
        <taxon>Saprolegniomycetes</taxon>
        <taxon>Saprolegniales</taxon>
        <taxon>Verrucalvaceae</taxon>
        <taxon>Aphanomyces</taxon>
    </lineage>
</organism>
<accession>W4FTK2</accession>
<evidence type="ECO:0000313" key="1">
    <source>
        <dbReference type="EMBL" id="ETV69988.1"/>
    </source>
</evidence>
<protein>
    <submittedName>
        <fullName evidence="1">Uncharacterized protein</fullName>
    </submittedName>
</protein>
<dbReference type="EMBL" id="KI913170">
    <property type="protein sequence ID" value="ETV69988.1"/>
    <property type="molecule type" value="Genomic_DNA"/>
</dbReference>
<dbReference type="AlphaFoldDB" id="W4FTK2"/>
<dbReference type="VEuPathDB" id="FungiDB:H257_14357"/>
<proteinExistence type="predicted"/>